<evidence type="ECO:0000313" key="2">
    <source>
        <dbReference type="EMBL" id="KAB3527285.1"/>
    </source>
</evidence>
<name>A0A833HM35_9FIRM</name>
<dbReference type="Proteomes" id="UP000465601">
    <property type="component" value="Unassembled WGS sequence"/>
</dbReference>
<protein>
    <recommendedName>
        <fullName evidence="4">DUF3784 domain-containing protein</fullName>
    </recommendedName>
</protein>
<keyword evidence="1" id="KW-0472">Membrane</keyword>
<gene>
    <name evidence="2" type="ORF">F8153_12540</name>
</gene>
<dbReference type="RefSeq" id="WP_151866695.1">
    <property type="nucleotide sequence ID" value="NZ_WBZB01000044.1"/>
</dbReference>
<accession>A0A833HM35</accession>
<feature type="transmembrane region" description="Helical" evidence="1">
    <location>
        <begin position="6"/>
        <end position="24"/>
    </location>
</feature>
<evidence type="ECO:0000313" key="3">
    <source>
        <dbReference type="Proteomes" id="UP000465601"/>
    </source>
</evidence>
<reference evidence="2 3" key="1">
    <citation type="submission" date="2019-10" db="EMBL/GenBank/DDBJ databases">
        <title>Alkaliphilus serpentinus sp. nov. and Alkaliphilus pronyensis sp. nov., two novel anaerobic alkaliphilic species isolated from the serpentinized-hosted hydrothermal field of the Prony Bay (New Caledonia).</title>
        <authorList>
            <person name="Postec A."/>
        </authorList>
    </citation>
    <scope>NUCLEOTIDE SEQUENCE [LARGE SCALE GENOMIC DNA]</scope>
    <source>
        <strain evidence="2 3">LacT</strain>
    </source>
</reference>
<dbReference type="AlphaFoldDB" id="A0A833HM35"/>
<organism evidence="2 3">
    <name type="scientific">Alkaliphilus serpentinus</name>
    <dbReference type="NCBI Taxonomy" id="1482731"/>
    <lineage>
        <taxon>Bacteria</taxon>
        <taxon>Bacillati</taxon>
        <taxon>Bacillota</taxon>
        <taxon>Clostridia</taxon>
        <taxon>Peptostreptococcales</taxon>
        <taxon>Natronincolaceae</taxon>
        <taxon>Alkaliphilus</taxon>
    </lineage>
</organism>
<evidence type="ECO:0000256" key="1">
    <source>
        <dbReference type="SAM" id="Phobius"/>
    </source>
</evidence>
<keyword evidence="1" id="KW-0812">Transmembrane</keyword>
<dbReference type="EMBL" id="WBZB01000044">
    <property type="protein sequence ID" value="KAB3527285.1"/>
    <property type="molecule type" value="Genomic_DNA"/>
</dbReference>
<feature type="transmembrane region" description="Helical" evidence="1">
    <location>
        <begin position="78"/>
        <end position="96"/>
    </location>
</feature>
<keyword evidence="3" id="KW-1185">Reference proteome</keyword>
<comment type="caution">
    <text evidence="2">The sequence shown here is derived from an EMBL/GenBank/DDBJ whole genome shotgun (WGS) entry which is preliminary data.</text>
</comment>
<dbReference type="OrthoDB" id="1954793at2"/>
<keyword evidence="1" id="KW-1133">Transmembrane helix</keyword>
<proteinExistence type="predicted"/>
<sequence length="107" mass="12243">MSVGWSALGVGIMSIIWGLISYYGDESFDEGIVEAYSKKYIIIDEKRLINHVHLSRIGHGSIFILVYLLQIFHVSNMISVIIVFVGIILMIGVHFYQRKKFLLPKNQ</sequence>
<evidence type="ECO:0008006" key="4">
    <source>
        <dbReference type="Google" id="ProtNLM"/>
    </source>
</evidence>